<keyword evidence="2" id="KW-0732">Signal</keyword>
<sequence>MKTKSLIRWRVLGLVAACAAVAHAQTAPPIKPGLWQVTSERTIDGQKAPDMSQQMANMPPEARKQMEAMMKQRGMDISGGVNNMKLCMTREQLDEGRWRSDEGGCKTDFSTRTATQWKWRSVCTQPPSESEGEANIASPERYTVKVTTTSQRKGEPRNTQMTMNAKWLGADCGDVKPLAPPPKQGKPAKP</sequence>
<accession>A0ABZ0CSY7</accession>
<feature type="signal peptide" evidence="2">
    <location>
        <begin position="1"/>
        <end position="24"/>
    </location>
</feature>
<dbReference type="Proteomes" id="UP001303946">
    <property type="component" value="Chromosome"/>
</dbReference>
<dbReference type="RefSeq" id="WP_316700777.1">
    <property type="nucleotide sequence ID" value="NZ_CP136336.1"/>
</dbReference>
<evidence type="ECO:0000313" key="3">
    <source>
        <dbReference type="EMBL" id="WOB08095.1"/>
    </source>
</evidence>
<name>A0ABZ0CSY7_9BURK</name>
<feature type="region of interest" description="Disordered" evidence="1">
    <location>
        <begin position="171"/>
        <end position="190"/>
    </location>
</feature>
<protein>
    <submittedName>
        <fullName evidence="3">DUF3617 domain-containing protein</fullName>
    </submittedName>
</protein>
<dbReference type="InterPro" id="IPR022061">
    <property type="entry name" value="DUF3617"/>
</dbReference>
<reference evidence="3 4" key="1">
    <citation type="submission" date="2023-10" db="EMBL/GenBank/DDBJ databases">
        <title>Bacteria for the degradation of biodegradable plastic PBAT(Polybutylene adipate terephthalate).</title>
        <authorList>
            <person name="Weon H.-Y."/>
            <person name="Yeon J."/>
        </authorList>
    </citation>
    <scope>NUCLEOTIDE SEQUENCE [LARGE SCALE GENOMIC DNA]</scope>
    <source>
        <strain evidence="3 4">SBD 7-3</strain>
    </source>
</reference>
<evidence type="ECO:0000256" key="1">
    <source>
        <dbReference type="SAM" id="MobiDB-lite"/>
    </source>
</evidence>
<proteinExistence type="predicted"/>
<feature type="compositionally biased region" description="Pro residues" evidence="1">
    <location>
        <begin position="178"/>
        <end position="190"/>
    </location>
</feature>
<organism evidence="3 4">
    <name type="scientific">Piscinibacter gummiphilus</name>
    <dbReference type="NCBI Taxonomy" id="946333"/>
    <lineage>
        <taxon>Bacteria</taxon>
        <taxon>Pseudomonadati</taxon>
        <taxon>Pseudomonadota</taxon>
        <taxon>Betaproteobacteria</taxon>
        <taxon>Burkholderiales</taxon>
        <taxon>Sphaerotilaceae</taxon>
        <taxon>Piscinibacter</taxon>
    </lineage>
</organism>
<evidence type="ECO:0000256" key="2">
    <source>
        <dbReference type="SAM" id="SignalP"/>
    </source>
</evidence>
<dbReference type="EMBL" id="CP136336">
    <property type="protein sequence ID" value="WOB08095.1"/>
    <property type="molecule type" value="Genomic_DNA"/>
</dbReference>
<evidence type="ECO:0000313" key="4">
    <source>
        <dbReference type="Proteomes" id="UP001303946"/>
    </source>
</evidence>
<keyword evidence="4" id="KW-1185">Reference proteome</keyword>
<gene>
    <name evidence="3" type="ORF">RXV79_24735</name>
</gene>
<dbReference type="Pfam" id="PF12276">
    <property type="entry name" value="DUF3617"/>
    <property type="match status" value="1"/>
</dbReference>
<feature type="chain" id="PRO_5047274403" evidence="2">
    <location>
        <begin position="25"/>
        <end position="190"/>
    </location>
</feature>